<dbReference type="EMBL" id="JALJOS010000006">
    <property type="protein sequence ID" value="KAK9837650.1"/>
    <property type="molecule type" value="Genomic_DNA"/>
</dbReference>
<dbReference type="Proteomes" id="UP001438707">
    <property type="component" value="Unassembled WGS sequence"/>
</dbReference>
<name>A0AAW1RVI0_9CHLO</name>
<keyword evidence="2" id="KW-1185">Reference proteome</keyword>
<sequence length="142" mass="15696">MEPAADEHSKQLIGCVFTSHEAWPADLAWTEDEAYSAYPSRAQFGFEEAAFDSSTSSTVSEAEDAQLLQRGLESSAWIPVFEDPISPRKAGWWVPSVNVAAAHHLTHSATQTEPASKLTHLHFQERIACLAHQAVPRELLQK</sequence>
<protein>
    <submittedName>
        <fullName evidence="1">Uncharacterized protein</fullName>
    </submittedName>
</protein>
<proteinExistence type="predicted"/>
<organism evidence="1 2">
    <name type="scientific">Apatococcus lobatus</name>
    <dbReference type="NCBI Taxonomy" id="904363"/>
    <lineage>
        <taxon>Eukaryota</taxon>
        <taxon>Viridiplantae</taxon>
        <taxon>Chlorophyta</taxon>
        <taxon>core chlorophytes</taxon>
        <taxon>Trebouxiophyceae</taxon>
        <taxon>Chlorellales</taxon>
        <taxon>Chlorellaceae</taxon>
        <taxon>Apatococcus</taxon>
    </lineage>
</organism>
<evidence type="ECO:0000313" key="1">
    <source>
        <dbReference type="EMBL" id="KAK9837650.1"/>
    </source>
</evidence>
<dbReference type="AlphaFoldDB" id="A0AAW1RVI0"/>
<evidence type="ECO:0000313" key="2">
    <source>
        <dbReference type="Proteomes" id="UP001438707"/>
    </source>
</evidence>
<accession>A0AAW1RVI0</accession>
<comment type="caution">
    <text evidence="1">The sequence shown here is derived from an EMBL/GenBank/DDBJ whole genome shotgun (WGS) entry which is preliminary data.</text>
</comment>
<reference evidence="1 2" key="1">
    <citation type="journal article" date="2024" name="Nat. Commun.">
        <title>Phylogenomics reveals the evolutionary origins of lichenization in chlorophyte algae.</title>
        <authorList>
            <person name="Puginier C."/>
            <person name="Libourel C."/>
            <person name="Otte J."/>
            <person name="Skaloud P."/>
            <person name="Haon M."/>
            <person name="Grisel S."/>
            <person name="Petersen M."/>
            <person name="Berrin J.G."/>
            <person name="Delaux P.M."/>
            <person name="Dal Grande F."/>
            <person name="Keller J."/>
        </authorList>
    </citation>
    <scope>NUCLEOTIDE SEQUENCE [LARGE SCALE GENOMIC DNA]</scope>
    <source>
        <strain evidence="1 2">SAG 2145</strain>
    </source>
</reference>
<gene>
    <name evidence="1" type="ORF">WJX74_002201</name>
</gene>